<organism evidence="1 2">
    <name type="scientific">Panagrolaimus sp. ES5</name>
    <dbReference type="NCBI Taxonomy" id="591445"/>
    <lineage>
        <taxon>Eukaryota</taxon>
        <taxon>Metazoa</taxon>
        <taxon>Ecdysozoa</taxon>
        <taxon>Nematoda</taxon>
        <taxon>Chromadorea</taxon>
        <taxon>Rhabditida</taxon>
        <taxon>Tylenchina</taxon>
        <taxon>Panagrolaimomorpha</taxon>
        <taxon>Panagrolaimoidea</taxon>
        <taxon>Panagrolaimidae</taxon>
        <taxon>Panagrolaimus</taxon>
    </lineage>
</organism>
<protein>
    <submittedName>
        <fullName evidence="2">Seed maturation protein</fullName>
    </submittedName>
</protein>
<proteinExistence type="predicted"/>
<sequence length="74" mass="7715">MSERRQSIGEKISEGIHAAADYATGKMFSAEDKDNSAPNSTSGVQPADEKYGVKSESPAVSTGASAAQKHQMAN</sequence>
<reference evidence="2" key="1">
    <citation type="submission" date="2022-11" db="UniProtKB">
        <authorList>
            <consortium name="WormBaseParasite"/>
        </authorList>
    </citation>
    <scope>IDENTIFICATION</scope>
</reference>
<dbReference type="Proteomes" id="UP000887579">
    <property type="component" value="Unplaced"/>
</dbReference>
<accession>A0AC34FZZ7</accession>
<evidence type="ECO:0000313" key="1">
    <source>
        <dbReference type="Proteomes" id="UP000887579"/>
    </source>
</evidence>
<dbReference type="WBParaSite" id="ES5_v2.g22861.t1">
    <property type="protein sequence ID" value="ES5_v2.g22861.t1"/>
    <property type="gene ID" value="ES5_v2.g22861"/>
</dbReference>
<name>A0AC34FZZ7_9BILA</name>
<evidence type="ECO:0000313" key="2">
    <source>
        <dbReference type="WBParaSite" id="ES5_v2.g22861.t1"/>
    </source>
</evidence>